<evidence type="ECO:0000313" key="1">
    <source>
        <dbReference type="EMBL" id="AVD99285.1"/>
    </source>
</evidence>
<dbReference type="EMBL" id="MG757153">
    <property type="protein sequence ID" value="AVD99285.1"/>
    <property type="molecule type" value="Genomic_DNA"/>
</dbReference>
<keyword evidence="2" id="KW-1185">Reference proteome</keyword>
<organism evidence="1 2">
    <name type="scientific">Streptomyces phage BillNye</name>
    <dbReference type="NCBI Taxonomy" id="2079426"/>
    <lineage>
        <taxon>Viruses</taxon>
        <taxon>Duplodnaviria</taxon>
        <taxon>Heunggongvirae</taxon>
        <taxon>Uroviricota</taxon>
        <taxon>Caudoviricetes</taxon>
        <taxon>Stanwilliamsviridae</taxon>
        <taxon>Loccivirinae</taxon>
        <taxon>Wilnyevirus</taxon>
        <taxon>Wilnyevirus billnye</taxon>
    </lineage>
</organism>
<proteinExistence type="predicted"/>
<accession>A0A2L1IVU5</accession>
<dbReference type="Proteomes" id="UP000241925">
    <property type="component" value="Segment"/>
</dbReference>
<reference evidence="1 2" key="1">
    <citation type="submission" date="2018-01" db="EMBL/GenBank/DDBJ databases">
        <authorList>
            <person name="Grinwald M.F."/>
            <person name="Tasoff P."/>
            <person name="Simpson K.F."/>
            <person name="Vasser A."/>
            <person name="Shaffer C.D."/>
            <person name="Weston-Hafer K.A."/>
            <person name="Russell D.A."/>
            <person name="Pope W.H."/>
            <person name="Jacobs-Sera D."/>
            <person name="Hendrix R.W."/>
            <person name="Hatfull G.F."/>
        </authorList>
    </citation>
    <scope>NUCLEOTIDE SEQUENCE [LARGE SCALE GENOMIC DNA]</scope>
</reference>
<protein>
    <submittedName>
        <fullName evidence="1">Uncharacterized protein</fullName>
    </submittedName>
</protein>
<evidence type="ECO:0000313" key="2">
    <source>
        <dbReference type="Proteomes" id="UP000241925"/>
    </source>
</evidence>
<gene>
    <name evidence="1" type="ORF">SEA_BILLNYE_90</name>
</gene>
<sequence length="67" mass="7723">MARVKKFDLKPLDKDNHFSAVVNGKFRGLVEKSGRSNYALMLGKKNLINFTSKKSLEDWLLAKWPNK</sequence>
<name>A0A2L1IVU5_9CAUD</name>